<protein>
    <submittedName>
        <fullName evidence="4">Uncharacterized protein</fullName>
    </submittedName>
</protein>
<dbReference type="EMBL" id="JBBPBN010000003">
    <property type="protein sequence ID" value="KAK9044166.1"/>
    <property type="molecule type" value="Genomic_DNA"/>
</dbReference>
<dbReference type="InterPro" id="IPR027443">
    <property type="entry name" value="IPNS-like_sf"/>
</dbReference>
<dbReference type="Proteomes" id="UP001396334">
    <property type="component" value="Unassembled WGS sequence"/>
</dbReference>
<feature type="region of interest" description="Disordered" evidence="3">
    <location>
        <begin position="1"/>
        <end position="42"/>
    </location>
</feature>
<dbReference type="SUPFAM" id="SSF51197">
    <property type="entry name" value="Clavaminate synthase-like"/>
    <property type="match status" value="1"/>
</dbReference>
<evidence type="ECO:0000256" key="3">
    <source>
        <dbReference type="SAM" id="MobiDB-lite"/>
    </source>
</evidence>
<sequence>MAATAQIDSRPKLTSVKALAETPGDQSWGAGEHDEEEKGEFGGKHVLDPIRYGTSFNASIDKVLCWRDYLKVFQHPELNNPPSFREISLEYGKRVRKVAKDLLRGISESLGVCNGVVGSFRSWPSDPPNPKRNQWTSSASQWEMGQYRPYPQFISSQHRRPCRVRAVVNNRDVRISIAMQHAPAWDAVVSPASKLVGEEGNPPAFRGMEYKEYLELNQSNVLDRKSCLERVRNRVM</sequence>
<keyword evidence="1" id="KW-0479">Metal-binding</keyword>
<evidence type="ECO:0000256" key="2">
    <source>
        <dbReference type="ARBA" id="ARBA00023004"/>
    </source>
</evidence>
<organism evidence="4 5">
    <name type="scientific">Hibiscus sabdariffa</name>
    <name type="common">roselle</name>
    <dbReference type="NCBI Taxonomy" id="183260"/>
    <lineage>
        <taxon>Eukaryota</taxon>
        <taxon>Viridiplantae</taxon>
        <taxon>Streptophyta</taxon>
        <taxon>Embryophyta</taxon>
        <taxon>Tracheophyta</taxon>
        <taxon>Spermatophyta</taxon>
        <taxon>Magnoliopsida</taxon>
        <taxon>eudicotyledons</taxon>
        <taxon>Gunneridae</taxon>
        <taxon>Pentapetalae</taxon>
        <taxon>rosids</taxon>
        <taxon>malvids</taxon>
        <taxon>Malvales</taxon>
        <taxon>Malvaceae</taxon>
        <taxon>Malvoideae</taxon>
        <taxon>Hibiscus</taxon>
    </lineage>
</organism>
<evidence type="ECO:0000313" key="4">
    <source>
        <dbReference type="EMBL" id="KAK9044166.1"/>
    </source>
</evidence>
<keyword evidence="5" id="KW-1185">Reference proteome</keyword>
<name>A0ABR2U3Q1_9ROSI</name>
<reference evidence="4 5" key="1">
    <citation type="journal article" date="2024" name="G3 (Bethesda)">
        <title>Genome assembly of Hibiscus sabdariffa L. provides insights into metabolisms of medicinal natural products.</title>
        <authorList>
            <person name="Kim T."/>
        </authorList>
    </citation>
    <scope>NUCLEOTIDE SEQUENCE [LARGE SCALE GENOMIC DNA]</scope>
    <source>
        <strain evidence="4">TK-2024</strain>
        <tissue evidence="4">Old leaves</tissue>
    </source>
</reference>
<proteinExistence type="predicted"/>
<accession>A0ABR2U3Q1</accession>
<dbReference type="Gene3D" id="2.60.120.330">
    <property type="entry name" value="B-lactam Antibiotic, Isopenicillin N Synthase, Chain"/>
    <property type="match status" value="2"/>
</dbReference>
<dbReference type="InterPro" id="IPR050295">
    <property type="entry name" value="Plant_2OG-oxidoreductases"/>
</dbReference>
<dbReference type="PANTHER" id="PTHR47991">
    <property type="entry name" value="OXOGLUTARATE/IRON-DEPENDENT DIOXYGENASE"/>
    <property type="match status" value="1"/>
</dbReference>
<evidence type="ECO:0000313" key="5">
    <source>
        <dbReference type="Proteomes" id="UP001396334"/>
    </source>
</evidence>
<evidence type="ECO:0000256" key="1">
    <source>
        <dbReference type="ARBA" id="ARBA00022723"/>
    </source>
</evidence>
<keyword evidence="2" id="KW-0408">Iron</keyword>
<comment type="caution">
    <text evidence="4">The sequence shown here is derived from an EMBL/GenBank/DDBJ whole genome shotgun (WGS) entry which is preliminary data.</text>
</comment>
<gene>
    <name evidence="4" type="ORF">V6N11_072482</name>
</gene>